<evidence type="ECO:0000259" key="10">
    <source>
        <dbReference type="Pfam" id="PF02355"/>
    </source>
</evidence>
<evidence type="ECO:0000256" key="4">
    <source>
        <dbReference type="ARBA" id="ARBA00022692"/>
    </source>
</evidence>
<comment type="caution">
    <text evidence="11">The sequence shown here is derived from an EMBL/GenBank/DDBJ whole genome shotgun (WGS) entry which is preliminary data.</text>
</comment>
<keyword evidence="12" id="KW-1185">Reference proteome</keyword>
<dbReference type="RefSeq" id="WP_216418863.1">
    <property type="nucleotide sequence ID" value="NZ_JAHLQK010000006.1"/>
</dbReference>
<comment type="similarity">
    <text evidence="9">Belongs to the SecD/SecF family. SecF subfamily.</text>
</comment>
<proteinExistence type="inferred from homology"/>
<evidence type="ECO:0000256" key="3">
    <source>
        <dbReference type="ARBA" id="ARBA00022475"/>
    </source>
</evidence>
<protein>
    <recommendedName>
        <fullName evidence="9">Protein-export membrane protein SecF</fullName>
    </recommendedName>
</protein>
<evidence type="ECO:0000313" key="12">
    <source>
        <dbReference type="Proteomes" id="UP000779508"/>
    </source>
</evidence>
<dbReference type="Pfam" id="PF02355">
    <property type="entry name" value="SecD_SecF_C"/>
    <property type="match status" value="1"/>
</dbReference>
<dbReference type="HAMAP" id="MF_01464_B">
    <property type="entry name" value="SecF_B"/>
    <property type="match status" value="1"/>
</dbReference>
<evidence type="ECO:0000256" key="7">
    <source>
        <dbReference type="ARBA" id="ARBA00023010"/>
    </source>
</evidence>
<feature type="transmembrane region" description="Helical" evidence="9">
    <location>
        <begin position="151"/>
        <end position="172"/>
    </location>
</feature>
<keyword evidence="8 9" id="KW-0472">Membrane</keyword>
<organism evidence="11 12">
    <name type="scientific">Alkaliphilus flagellatus</name>
    <dbReference type="NCBI Taxonomy" id="2841507"/>
    <lineage>
        <taxon>Bacteria</taxon>
        <taxon>Bacillati</taxon>
        <taxon>Bacillota</taxon>
        <taxon>Clostridia</taxon>
        <taxon>Peptostreptococcales</taxon>
        <taxon>Natronincolaceae</taxon>
        <taxon>Alkaliphilus</taxon>
    </lineage>
</organism>
<evidence type="ECO:0000256" key="8">
    <source>
        <dbReference type="ARBA" id="ARBA00023136"/>
    </source>
</evidence>
<dbReference type="InterPro" id="IPR048634">
    <property type="entry name" value="SecD_SecF_C"/>
</dbReference>
<evidence type="ECO:0000256" key="1">
    <source>
        <dbReference type="ARBA" id="ARBA00004651"/>
    </source>
</evidence>
<comment type="subunit">
    <text evidence="9">Forms a complex with SecD. Part of the essential Sec protein translocation apparatus which comprises SecA, SecYEG and auxiliary proteins SecDF. Other proteins may also be involved.</text>
</comment>
<keyword evidence="4 9" id="KW-0812">Transmembrane</keyword>
<dbReference type="Proteomes" id="UP000779508">
    <property type="component" value="Unassembled WGS sequence"/>
</dbReference>
<accession>A0ABS6G5R7</accession>
<comment type="subcellular location">
    <subcellularLocation>
        <location evidence="1 9">Cell membrane</location>
        <topology evidence="1 9">Multi-pass membrane protein</topology>
    </subcellularLocation>
</comment>
<keyword evidence="2 9" id="KW-0813">Transport</keyword>
<feature type="transmembrane region" description="Helical" evidence="9">
    <location>
        <begin position="230"/>
        <end position="248"/>
    </location>
</feature>
<feature type="transmembrane region" description="Helical" evidence="9">
    <location>
        <begin position="9"/>
        <end position="30"/>
    </location>
</feature>
<dbReference type="InterPro" id="IPR005665">
    <property type="entry name" value="SecF_bac"/>
</dbReference>
<keyword evidence="3 9" id="KW-1003">Cell membrane</keyword>
<reference evidence="11 12" key="1">
    <citation type="submission" date="2021-06" db="EMBL/GenBank/DDBJ databases">
        <authorList>
            <person name="Sun Q."/>
            <person name="Li D."/>
        </authorList>
    </citation>
    <scope>NUCLEOTIDE SEQUENCE [LARGE SCALE GENOMIC DNA]</scope>
    <source>
        <strain evidence="11 12">MSJ-5</strain>
    </source>
</reference>
<dbReference type="NCBIfam" id="TIGR00916">
    <property type="entry name" value="2A0604s01"/>
    <property type="match status" value="1"/>
</dbReference>
<keyword evidence="6 9" id="KW-1133">Transmembrane helix</keyword>
<feature type="transmembrane region" description="Helical" evidence="9">
    <location>
        <begin position="178"/>
        <end position="199"/>
    </location>
</feature>
<dbReference type="InterPro" id="IPR055344">
    <property type="entry name" value="SecD_SecF_C_bact"/>
</dbReference>
<feature type="transmembrane region" description="Helical" evidence="9">
    <location>
        <begin position="254"/>
        <end position="280"/>
    </location>
</feature>
<sequence length="289" mass="32560">MNIVQKRKIWFSISGAIMLLGLVLGLVRGINFGIDFTGGTLLEIELHKYVATEEIREIIDKYDSSSSINMLGEEKTTVQIRMNEDFDTEKRTEIFEEFKKKYNLAEEDFLRADQFGPSVGKEIQGKALLSMVIASIGMLIYITIRFEFSFAISAIIALTHDVLIVLAMYSILRVPVNSPFVAAILTILGYSINDTIVIFDRIRENLKFMKKADYTQVANDSISQTITRSINTSLTTLVTILALYILGVDQIREFALPLIIGVIAGTYSSVFIASPLWVMIKQRQRANHI</sequence>
<name>A0ABS6G5R7_9FIRM</name>
<dbReference type="NCBIfam" id="TIGR00966">
    <property type="entry name" value="transloc_SecF"/>
    <property type="match status" value="1"/>
</dbReference>
<feature type="transmembrane region" description="Helical" evidence="9">
    <location>
        <begin position="127"/>
        <end position="144"/>
    </location>
</feature>
<gene>
    <name evidence="9 11" type="primary">secF</name>
    <name evidence="11" type="ORF">KQI88_15510</name>
</gene>
<dbReference type="PANTHER" id="PTHR30081">
    <property type="entry name" value="PROTEIN-EXPORT MEMBRANE PROTEIN SEC"/>
    <property type="match status" value="1"/>
</dbReference>
<evidence type="ECO:0000313" key="11">
    <source>
        <dbReference type="EMBL" id="MBU5677825.1"/>
    </source>
</evidence>
<evidence type="ECO:0000256" key="2">
    <source>
        <dbReference type="ARBA" id="ARBA00022448"/>
    </source>
</evidence>
<evidence type="ECO:0000256" key="5">
    <source>
        <dbReference type="ARBA" id="ARBA00022927"/>
    </source>
</evidence>
<keyword evidence="5 9" id="KW-0653">Protein transport</keyword>
<evidence type="ECO:0000256" key="9">
    <source>
        <dbReference type="HAMAP-Rule" id="MF_01464"/>
    </source>
</evidence>
<keyword evidence="7 9" id="KW-0811">Translocation</keyword>
<dbReference type="Pfam" id="PF07549">
    <property type="entry name" value="Sec_GG"/>
    <property type="match status" value="1"/>
</dbReference>
<dbReference type="InterPro" id="IPR022813">
    <property type="entry name" value="SecD/SecF_arch_bac"/>
</dbReference>
<dbReference type="PANTHER" id="PTHR30081:SF8">
    <property type="entry name" value="PROTEIN TRANSLOCASE SUBUNIT SECF"/>
    <property type="match status" value="1"/>
</dbReference>
<dbReference type="EMBL" id="JAHLQK010000006">
    <property type="protein sequence ID" value="MBU5677825.1"/>
    <property type="molecule type" value="Genomic_DNA"/>
</dbReference>
<evidence type="ECO:0000256" key="6">
    <source>
        <dbReference type="ARBA" id="ARBA00022989"/>
    </source>
</evidence>
<dbReference type="InterPro" id="IPR022646">
    <property type="entry name" value="SecD/SecF_CS"/>
</dbReference>
<comment type="function">
    <text evidence="9">Part of the Sec protein translocase complex. Interacts with the SecYEG preprotein conducting channel. SecDF uses the proton motive force (PMF) to complete protein translocation after the ATP-dependent function of SecA.</text>
</comment>
<feature type="domain" description="Protein export membrane protein SecD/SecF C-terminal" evidence="10">
    <location>
        <begin position="106"/>
        <end position="282"/>
    </location>
</feature>